<dbReference type="InterPro" id="IPR038732">
    <property type="entry name" value="HpyO/CreE_NAD-binding"/>
</dbReference>
<gene>
    <name evidence="2" type="ORF">EDD26_1484</name>
</gene>
<name>A0A3N2ASU3_9MICO</name>
<evidence type="ECO:0000313" key="2">
    <source>
        <dbReference type="EMBL" id="ROR66109.1"/>
    </source>
</evidence>
<evidence type="ECO:0000259" key="1">
    <source>
        <dbReference type="Pfam" id="PF13454"/>
    </source>
</evidence>
<sequence>MRDHGHPGTRLHAGERRGALMRPHRWDAVVVGGGPRAVALVERVTAHRRRSGGRAVSIVIVDRVEVGAGATWRTDQTEHFLNNTTSSQTTIHPDASTGLEEVPEDGETLVGWARRVAAEGERTGRPAWVVREARRTDPGSFPSRRLQGAYYGEQLDRIEARGGVLLGRVVGTVVDVVESRDSATVVLADGARLVTGSVVLAQGMVQSRPDAEVRALAADAERLGLVYVAPGMPSERDWSALPAGEDVIVRGLGANFFDVVAELTAGRGGRFAPVPGDPHGRLRYLPSGLEPRLHAGSHRGIPYRSKGDLSAPQLPVQPRFATPAWFAEVGARPAGSVDFAAEVWPVLARDLALAGAAAAEARHPGAVHGGIAALEAELGALPLPARGAGAARAATRAVDALLAARLAPEHLLQLEHLRRPTLGEPVDAQAWSSMVARLVEDELDSIANPGTSPRQAVNRAMAVLRGPAAGLAAAGVVEWGSRVRDVHGWFDADGLFLASGPPAGRTRQVLALIEAGIVRLIGPETTVAVEDGAFVARSPITGAVVRARALAETRMSKGAVPETDDPLLRALLDSGRARVHELEARDGTRVPSASLDAVPPSAGMHLGLALVDGAGEPSARVLVLGIPALSTQPGSAIGASPGVPSPLLRGADLAARRVLALASVHEPALHG</sequence>
<dbReference type="Pfam" id="PF13454">
    <property type="entry name" value="NAD_binding_9"/>
    <property type="match status" value="1"/>
</dbReference>
<dbReference type="SUPFAM" id="SSF51905">
    <property type="entry name" value="FAD/NAD(P)-binding domain"/>
    <property type="match status" value="1"/>
</dbReference>
<evidence type="ECO:0000313" key="3">
    <source>
        <dbReference type="Proteomes" id="UP000275456"/>
    </source>
</evidence>
<reference evidence="2 3" key="1">
    <citation type="submission" date="2018-11" db="EMBL/GenBank/DDBJ databases">
        <title>Sequencing the genomes of 1000 actinobacteria strains.</title>
        <authorList>
            <person name="Klenk H.-P."/>
        </authorList>
    </citation>
    <scope>NUCLEOTIDE SEQUENCE [LARGE SCALE GENOMIC DNA]</scope>
    <source>
        <strain evidence="2 3">DSM 9580</strain>
    </source>
</reference>
<comment type="caution">
    <text evidence="2">The sequence shown here is derived from an EMBL/GenBank/DDBJ whole genome shotgun (WGS) entry which is preliminary data.</text>
</comment>
<dbReference type="InterPro" id="IPR036188">
    <property type="entry name" value="FAD/NAD-bd_sf"/>
</dbReference>
<dbReference type="PANTHER" id="PTHR40254:SF1">
    <property type="entry name" value="BLR0577 PROTEIN"/>
    <property type="match status" value="1"/>
</dbReference>
<proteinExistence type="predicted"/>
<dbReference type="Proteomes" id="UP000275456">
    <property type="component" value="Unassembled WGS sequence"/>
</dbReference>
<dbReference type="InterPro" id="IPR052189">
    <property type="entry name" value="L-asp_N-monooxygenase_NS-form"/>
</dbReference>
<keyword evidence="3" id="KW-1185">Reference proteome</keyword>
<dbReference type="EMBL" id="RKHJ01000001">
    <property type="protein sequence ID" value="ROR66109.1"/>
    <property type="molecule type" value="Genomic_DNA"/>
</dbReference>
<dbReference type="AlphaFoldDB" id="A0A3N2ASU3"/>
<feature type="domain" description="FAD-dependent urate hydroxylase HpyO/Asp monooxygenase CreE-like FAD/NAD(P)-binding" evidence="1">
    <location>
        <begin position="29"/>
        <end position="204"/>
    </location>
</feature>
<protein>
    <submittedName>
        <fullName evidence="2">FAD-NAD(P)-binding protein</fullName>
    </submittedName>
</protein>
<organism evidence="2 3">
    <name type="scientific">Agrococcus jenensis</name>
    <dbReference type="NCBI Taxonomy" id="46353"/>
    <lineage>
        <taxon>Bacteria</taxon>
        <taxon>Bacillati</taxon>
        <taxon>Actinomycetota</taxon>
        <taxon>Actinomycetes</taxon>
        <taxon>Micrococcales</taxon>
        <taxon>Microbacteriaceae</taxon>
        <taxon>Agrococcus</taxon>
    </lineage>
</organism>
<dbReference type="PANTHER" id="PTHR40254">
    <property type="entry name" value="BLR0577 PROTEIN"/>
    <property type="match status" value="1"/>
</dbReference>
<accession>A0A3N2ASU3</accession>